<accession>A0A8A4TP06</accession>
<sequence>MQEHRGFKRVAVEHLVSFKIMEDDHRTAVKQGMALELDFSRTGLHLELPEEVHVGDWLELSIGMENKVVDVTGEVVWVKRVPDMWEVGFKLDSCPPDYKEIVRSWLESLGEA</sequence>
<dbReference type="AlphaFoldDB" id="A0A8A4TP06"/>
<dbReference type="SUPFAM" id="SSF141371">
    <property type="entry name" value="PilZ domain-like"/>
    <property type="match status" value="1"/>
</dbReference>
<gene>
    <name evidence="2" type="ORF">J3U87_22325</name>
</gene>
<protein>
    <submittedName>
        <fullName evidence="2">PilZ domain-containing protein</fullName>
    </submittedName>
</protein>
<dbReference type="Pfam" id="PF07238">
    <property type="entry name" value="PilZ"/>
    <property type="match status" value="1"/>
</dbReference>
<feature type="domain" description="PilZ" evidence="1">
    <location>
        <begin position="4"/>
        <end position="106"/>
    </location>
</feature>
<evidence type="ECO:0000313" key="2">
    <source>
        <dbReference type="EMBL" id="QTD48325.1"/>
    </source>
</evidence>
<dbReference type="GO" id="GO:0035438">
    <property type="term" value="F:cyclic-di-GMP binding"/>
    <property type="evidence" value="ECO:0007669"/>
    <property type="project" value="InterPro"/>
</dbReference>
<dbReference type="InterPro" id="IPR009875">
    <property type="entry name" value="PilZ_domain"/>
</dbReference>
<dbReference type="Gene3D" id="2.40.10.220">
    <property type="entry name" value="predicted glycosyltransferase like domains"/>
    <property type="match status" value="1"/>
</dbReference>
<dbReference type="Proteomes" id="UP000663929">
    <property type="component" value="Chromosome"/>
</dbReference>
<evidence type="ECO:0000313" key="3">
    <source>
        <dbReference type="Proteomes" id="UP000663929"/>
    </source>
</evidence>
<keyword evidence="3" id="KW-1185">Reference proteome</keyword>
<organism evidence="2 3">
    <name type="scientific">Sulfidibacter corallicola</name>
    <dbReference type="NCBI Taxonomy" id="2818388"/>
    <lineage>
        <taxon>Bacteria</taxon>
        <taxon>Pseudomonadati</taxon>
        <taxon>Acidobacteriota</taxon>
        <taxon>Holophagae</taxon>
        <taxon>Acanthopleuribacterales</taxon>
        <taxon>Acanthopleuribacteraceae</taxon>
        <taxon>Sulfidibacter</taxon>
    </lineage>
</organism>
<name>A0A8A4TP06_SULCO</name>
<reference evidence="2" key="1">
    <citation type="submission" date="2021-03" db="EMBL/GenBank/DDBJ databases">
        <title>Acanthopleuribacteraceae sp. M133.</title>
        <authorList>
            <person name="Wang G."/>
        </authorList>
    </citation>
    <scope>NUCLEOTIDE SEQUENCE</scope>
    <source>
        <strain evidence="2">M133</strain>
    </source>
</reference>
<dbReference type="KEGG" id="scor:J3U87_22325"/>
<evidence type="ECO:0000259" key="1">
    <source>
        <dbReference type="Pfam" id="PF07238"/>
    </source>
</evidence>
<dbReference type="EMBL" id="CP071793">
    <property type="protein sequence ID" value="QTD48325.1"/>
    <property type="molecule type" value="Genomic_DNA"/>
</dbReference>
<dbReference type="RefSeq" id="WP_237377980.1">
    <property type="nucleotide sequence ID" value="NZ_CP071793.1"/>
</dbReference>
<proteinExistence type="predicted"/>